<feature type="compositionally biased region" description="Polar residues" evidence="1">
    <location>
        <begin position="25"/>
        <end position="34"/>
    </location>
</feature>
<dbReference type="AlphaFoldDB" id="A0A8K0JG79"/>
<dbReference type="EMBL" id="JABELV010000162">
    <property type="protein sequence ID" value="KAG7528959.1"/>
    <property type="molecule type" value="Genomic_DNA"/>
</dbReference>
<reference evidence="2" key="1">
    <citation type="submission" date="2020-04" db="EMBL/GenBank/DDBJ databases">
        <title>Analysis of mating type loci in Filobasidium floriforme.</title>
        <authorList>
            <person name="Nowrousian M."/>
        </authorList>
    </citation>
    <scope>NUCLEOTIDE SEQUENCE</scope>
    <source>
        <strain evidence="2">CBS 6242</strain>
    </source>
</reference>
<feature type="compositionally biased region" description="Polar residues" evidence="1">
    <location>
        <begin position="109"/>
        <end position="130"/>
    </location>
</feature>
<feature type="region of interest" description="Disordered" evidence="1">
    <location>
        <begin position="108"/>
        <end position="186"/>
    </location>
</feature>
<feature type="compositionally biased region" description="Polar residues" evidence="1">
    <location>
        <begin position="171"/>
        <end position="186"/>
    </location>
</feature>
<organism evidence="2 3">
    <name type="scientific">Filobasidium floriforme</name>
    <dbReference type="NCBI Taxonomy" id="5210"/>
    <lineage>
        <taxon>Eukaryota</taxon>
        <taxon>Fungi</taxon>
        <taxon>Dikarya</taxon>
        <taxon>Basidiomycota</taxon>
        <taxon>Agaricomycotina</taxon>
        <taxon>Tremellomycetes</taxon>
        <taxon>Filobasidiales</taxon>
        <taxon>Filobasidiaceae</taxon>
        <taxon>Filobasidium</taxon>
    </lineage>
</organism>
<evidence type="ECO:0000313" key="2">
    <source>
        <dbReference type="EMBL" id="KAG7528959.1"/>
    </source>
</evidence>
<name>A0A8K0JG79_9TREE</name>
<evidence type="ECO:0000313" key="3">
    <source>
        <dbReference type="Proteomes" id="UP000812966"/>
    </source>
</evidence>
<sequence length="242" mass="26115">MVPSEYGQDGSFATYTHTDDPPSSPSAVMSQETVPDSAYGDRPGQAALTDRTMGSFPAHNAVQGENNSTDSALTQISLGDGFAPYNSPVMQHFRWLYHDDDSFKACRDQVTQGSTQNPASAQTGGESSPIPTAGNAADITKQNLPRGDGHVSSASVQTGNGDHHDMLVGQDQENGPPSSSTGTTELLRQAKVRPVKICDQCYRRRIRCSGELMDVGEYGRMSTAQARRRYITDAVDTRRQIV</sequence>
<evidence type="ECO:0000256" key="1">
    <source>
        <dbReference type="SAM" id="MobiDB-lite"/>
    </source>
</evidence>
<feature type="region of interest" description="Disordered" evidence="1">
    <location>
        <begin position="1"/>
        <end position="44"/>
    </location>
</feature>
<comment type="caution">
    <text evidence="2">The sequence shown here is derived from an EMBL/GenBank/DDBJ whole genome shotgun (WGS) entry which is preliminary data.</text>
</comment>
<keyword evidence="3" id="KW-1185">Reference proteome</keyword>
<protein>
    <submittedName>
        <fullName evidence="2">Uncharacterized protein</fullName>
    </submittedName>
</protein>
<gene>
    <name evidence="2" type="ORF">FFLO_05858</name>
</gene>
<proteinExistence type="predicted"/>
<dbReference type="Proteomes" id="UP000812966">
    <property type="component" value="Unassembled WGS sequence"/>
</dbReference>
<accession>A0A8K0JG79</accession>